<dbReference type="RefSeq" id="WP_002702832.1">
    <property type="nucleotide sequence ID" value="NZ_AAWS01000049.1"/>
</dbReference>
<keyword evidence="4" id="KW-1133">Transmembrane helix</keyword>
<dbReference type="GO" id="GO:0003755">
    <property type="term" value="F:peptidyl-prolyl cis-trans isomerase activity"/>
    <property type="evidence" value="ECO:0007669"/>
    <property type="project" value="UniProtKB-EC"/>
</dbReference>
<sequence>MKNTIYLILLITGLAYQAQAQKVLEYKQYYHTGQAQVKAGQYDAAIVSLDKAIERMPYYSAMYAERGKAKLKVKDYTGAIKDFTIVLQKKSYDAQAYLQRGIAYYHLQDYNNAEFDLKDALHYRPENREAKQYLDKTLAKQEELRQLALQQQNEILATQNRTNQRDEWERRQRRFYRNQLIWGTIVPLAVWTGILLWR</sequence>
<evidence type="ECO:0000256" key="3">
    <source>
        <dbReference type="PROSITE-ProRule" id="PRU00339"/>
    </source>
</evidence>
<dbReference type="PROSITE" id="PS50005">
    <property type="entry name" value="TPR"/>
    <property type="match status" value="2"/>
</dbReference>
<keyword evidence="6" id="KW-1185">Reference proteome</keyword>
<dbReference type="EMBL" id="AAWS01000049">
    <property type="protein sequence ID" value="EAY25370.1"/>
    <property type="molecule type" value="Genomic_DNA"/>
</dbReference>
<dbReference type="OrthoDB" id="9814069at2"/>
<dbReference type="EC" id="5.2.1.8" evidence="5"/>
<dbReference type="eggNOG" id="COG0457">
    <property type="taxonomic scope" value="Bacteria"/>
</dbReference>
<keyword evidence="4" id="KW-0812">Transmembrane</keyword>
<organism evidence="5 6">
    <name type="scientific">Microscilla marina ATCC 23134</name>
    <dbReference type="NCBI Taxonomy" id="313606"/>
    <lineage>
        <taxon>Bacteria</taxon>
        <taxon>Pseudomonadati</taxon>
        <taxon>Bacteroidota</taxon>
        <taxon>Cytophagia</taxon>
        <taxon>Cytophagales</taxon>
        <taxon>Microscillaceae</taxon>
        <taxon>Microscilla</taxon>
    </lineage>
</organism>
<dbReference type="SMART" id="SM00028">
    <property type="entry name" value="TPR"/>
    <property type="match status" value="3"/>
</dbReference>
<keyword evidence="2 3" id="KW-0802">TPR repeat</keyword>
<comment type="caution">
    <text evidence="5">The sequence shown here is derived from an EMBL/GenBank/DDBJ whole genome shotgun (WGS) entry which is preliminary data.</text>
</comment>
<keyword evidence="5" id="KW-0413">Isomerase</keyword>
<dbReference type="AlphaFoldDB" id="A1ZW07"/>
<dbReference type="InterPro" id="IPR019734">
    <property type="entry name" value="TPR_rpt"/>
</dbReference>
<dbReference type="InterPro" id="IPR011990">
    <property type="entry name" value="TPR-like_helical_dom_sf"/>
</dbReference>
<reference evidence="5 6" key="1">
    <citation type="submission" date="2007-01" db="EMBL/GenBank/DDBJ databases">
        <authorList>
            <person name="Haygood M."/>
            <person name="Podell S."/>
            <person name="Anderson C."/>
            <person name="Hopkinson B."/>
            <person name="Roe K."/>
            <person name="Barbeau K."/>
            <person name="Gaasterland T."/>
            <person name="Ferriera S."/>
            <person name="Johnson J."/>
            <person name="Kravitz S."/>
            <person name="Beeson K."/>
            <person name="Sutton G."/>
            <person name="Rogers Y.-H."/>
            <person name="Friedman R."/>
            <person name="Frazier M."/>
            <person name="Venter J.C."/>
        </authorList>
    </citation>
    <scope>NUCLEOTIDE SEQUENCE [LARGE SCALE GENOMIC DNA]</scope>
    <source>
        <strain evidence="5 6">ATCC 23134</strain>
    </source>
</reference>
<evidence type="ECO:0000313" key="6">
    <source>
        <dbReference type="Proteomes" id="UP000004095"/>
    </source>
</evidence>
<accession>A1ZW07</accession>
<proteinExistence type="predicted"/>
<keyword evidence="1" id="KW-0677">Repeat</keyword>
<evidence type="ECO:0000313" key="5">
    <source>
        <dbReference type="EMBL" id="EAY25370.1"/>
    </source>
</evidence>
<feature type="repeat" description="TPR" evidence="3">
    <location>
        <begin position="94"/>
        <end position="127"/>
    </location>
</feature>
<dbReference type="Proteomes" id="UP000004095">
    <property type="component" value="Unassembled WGS sequence"/>
</dbReference>
<evidence type="ECO:0000256" key="4">
    <source>
        <dbReference type="SAM" id="Phobius"/>
    </source>
</evidence>
<dbReference type="Gene3D" id="1.25.40.10">
    <property type="entry name" value="Tetratricopeptide repeat domain"/>
    <property type="match status" value="1"/>
</dbReference>
<name>A1ZW07_MICM2</name>
<dbReference type="PANTHER" id="PTHR11242:SF0">
    <property type="entry name" value="TPR_REGION DOMAIN-CONTAINING PROTEIN"/>
    <property type="match status" value="1"/>
</dbReference>
<protein>
    <submittedName>
        <fullName evidence="5">70 kDa peptidylprolyl isomerase, putative</fullName>
        <ecNumber evidence="5">5.2.1.8</ecNumber>
    </submittedName>
</protein>
<dbReference type="PANTHER" id="PTHR11242">
    <property type="entry name" value="ARYL HYDROCARBON RECEPTOR INTERACTING PROTEIN RELATED"/>
    <property type="match status" value="1"/>
</dbReference>
<feature type="transmembrane region" description="Helical" evidence="4">
    <location>
        <begin position="180"/>
        <end position="197"/>
    </location>
</feature>
<dbReference type="InterPro" id="IPR039663">
    <property type="entry name" value="AIP/AIPL1/TTC9"/>
</dbReference>
<dbReference type="Pfam" id="PF13181">
    <property type="entry name" value="TPR_8"/>
    <property type="match status" value="2"/>
</dbReference>
<evidence type="ECO:0000256" key="2">
    <source>
        <dbReference type="ARBA" id="ARBA00022803"/>
    </source>
</evidence>
<gene>
    <name evidence="5" type="ORF">M23134_06629</name>
</gene>
<keyword evidence="4" id="KW-0472">Membrane</keyword>
<dbReference type="SUPFAM" id="SSF48452">
    <property type="entry name" value="TPR-like"/>
    <property type="match status" value="1"/>
</dbReference>
<evidence type="ECO:0000256" key="1">
    <source>
        <dbReference type="ARBA" id="ARBA00022737"/>
    </source>
</evidence>
<feature type="repeat" description="TPR" evidence="3">
    <location>
        <begin position="26"/>
        <end position="59"/>
    </location>
</feature>